<sequence length="278" mass="31532">MAKETASSPTATLLGGKKVKGKSRKKGAADTDQNYLAVVVREIENMKDEEVLNYARELADGVERDYFKLGGLLERIHAAELYHQQGYQEFGDYVLDTFGFRRSKALHLIQIYNVLVELEIPWDKARDVPWCKLRLLAKSGVMTKKNAEKWLEAAKKVSYTKLADYIKQRLDKLKADGGQGGDAPSTSEMYRLTFSLHEDQKDTVELALEKAQEDGDTSSKNVALYYICTSFMQDGKVVRVKAKPLLDQIRKMRPMEVLDMFTEAHPKYHVTVTEKGGK</sequence>
<dbReference type="AlphaFoldDB" id="A0A0F9UPU0"/>
<name>A0A0F9UPU0_9ZZZZ</name>
<proteinExistence type="predicted"/>
<accession>A0A0F9UPU0</accession>
<gene>
    <name evidence="2" type="ORF">LCGC14_0504610</name>
</gene>
<feature type="region of interest" description="Disordered" evidence="1">
    <location>
        <begin position="1"/>
        <end position="26"/>
    </location>
</feature>
<evidence type="ECO:0000313" key="2">
    <source>
        <dbReference type="EMBL" id="KKN63191.1"/>
    </source>
</evidence>
<reference evidence="2" key="1">
    <citation type="journal article" date="2015" name="Nature">
        <title>Complex archaea that bridge the gap between prokaryotes and eukaryotes.</title>
        <authorList>
            <person name="Spang A."/>
            <person name="Saw J.H."/>
            <person name="Jorgensen S.L."/>
            <person name="Zaremba-Niedzwiedzka K."/>
            <person name="Martijn J."/>
            <person name="Lind A.E."/>
            <person name="van Eijk R."/>
            <person name="Schleper C."/>
            <person name="Guy L."/>
            <person name="Ettema T.J."/>
        </authorList>
    </citation>
    <scope>NUCLEOTIDE SEQUENCE</scope>
</reference>
<feature type="compositionally biased region" description="Polar residues" evidence="1">
    <location>
        <begin position="1"/>
        <end position="11"/>
    </location>
</feature>
<comment type="caution">
    <text evidence="2">The sequence shown here is derived from an EMBL/GenBank/DDBJ whole genome shotgun (WGS) entry which is preliminary data.</text>
</comment>
<feature type="compositionally biased region" description="Basic residues" evidence="1">
    <location>
        <begin position="17"/>
        <end position="26"/>
    </location>
</feature>
<protein>
    <submittedName>
        <fullName evidence="2">Uncharacterized protein</fullName>
    </submittedName>
</protein>
<evidence type="ECO:0000256" key="1">
    <source>
        <dbReference type="SAM" id="MobiDB-lite"/>
    </source>
</evidence>
<organism evidence="2">
    <name type="scientific">marine sediment metagenome</name>
    <dbReference type="NCBI Taxonomy" id="412755"/>
    <lineage>
        <taxon>unclassified sequences</taxon>
        <taxon>metagenomes</taxon>
        <taxon>ecological metagenomes</taxon>
    </lineage>
</organism>
<dbReference type="EMBL" id="LAZR01000598">
    <property type="protein sequence ID" value="KKN63191.1"/>
    <property type="molecule type" value="Genomic_DNA"/>
</dbReference>